<organism evidence="5 6">
    <name type="scientific">Ktedonosporobacter rubrisoli</name>
    <dbReference type="NCBI Taxonomy" id="2509675"/>
    <lineage>
        <taxon>Bacteria</taxon>
        <taxon>Bacillati</taxon>
        <taxon>Chloroflexota</taxon>
        <taxon>Ktedonobacteria</taxon>
        <taxon>Ktedonobacterales</taxon>
        <taxon>Ktedonosporobacteraceae</taxon>
        <taxon>Ktedonosporobacter</taxon>
    </lineage>
</organism>
<dbReference type="PANTHER" id="PTHR43649">
    <property type="entry name" value="ARABINOSE-BINDING PROTEIN-RELATED"/>
    <property type="match status" value="1"/>
</dbReference>
<dbReference type="OrthoDB" id="362670at2"/>
<evidence type="ECO:0000313" key="6">
    <source>
        <dbReference type="Proteomes" id="UP000290365"/>
    </source>
</evidence>
<keyword evidence="6" id="KW-1185">Reference proteome</keyword>
<dbReference type="PANTHER" id="PTHR43649:SF31">
    <property type="entry name" value="SN-GLYCEROL-3-PHOSPHATE-BINDING PERIPLASMIC PROTEIN UGPB"/>
    <property type="match status" value="1"/>
</dbReference>
<gene>
    <name evidence="5" type="ORF">EPA93_37925</name>
</gene>
<dbReference type="InterPro" id="IPR050490">
    <property type="entry name" value="Bact_solute-bd_prot1"/>
</dbReference>
<protein>
    <submittedName>
        <fullName evidence="5">ABC transporter substrate-binding protein</fullName>
    </submittedName>
</protein>
<dbReference type="CDD" id="cd14748">
    <property type="entry name" value="PBP2_UgpB"/>
    <property type="match status" value="1"/>
</dbReference>
<name>A0A4P6K6X9_KTERU</name>
<dbReference type="AlphaFoldDB" id="A0A4P6K6X9"/>
<dbReference type="Proteomes" id="UP000290365">
    <property type="component" value="Chromosome"/>
</dbReference>
<comment type="subcellular location">
    <subcellularLocation>
        <location evidence="1">Cell envelope</location>
    </subcellularLocation>
</comment>
<keyword evidence="3" id="KW-0813">Transport</keyword>
<evidence type="ECO:0000256" key="3">
    <source>
        <dbReference type="ARBA" id="ARBA00022448"/>
    </source>
</evidence>
<evidence type="ECO:0000256" key="2">
    <source>
        <dbReference type="ARBA" id="ARBA00008520"/>
    </source>
</evidence>
<dbReference type="InterPro" id="IPR006059">
    <property type="entry name" value="SBP"/>
</dbReference>
<proteinExistence type="inferred from homology"/>
<dbReference type="Pfam" id="PF13416">
    <property type="entry name" value="SBP_bac_8"/>
    <property type="match status" value="1"/>
</dbReference>
<dbReference type="EMBL" id="CP035758">
    <property type="protein sequence ID" value="QBD83710.1"/>
    <property type="molecule type" value="Genomic_DNA"/>
</dbReference>
<evidence type="ECO:0000256" key="4">
    <source>
        <dbReference type="ARBA" id="ARBA00022729"/>
    </source>
</evidence>
<dbReference type="SUPFAM" id="SSF53850">
    <property type="entry name" value="Periplasmic binding protein-like II"/>
    <property type="match status" value="1"/>
</dbReference>
<evidence type="ECO:0000313" key="5">
    <source>
        <dbReference type="EMBL" id="QBD83710.1"/>
    </source>
</evidence>
<keyword evidence="4" id="KW-0732">Signal</keyword>
<comment type="similarity">
    <text evidence="2">Belongs to the bacterial solute-binding protein 1 family.</text>
</comment>
<dbReference type="Gene3D" id="3.40.190.10">
    <property type="entry name" value="Periplasmic binding protein-like II"/>
    <property type="match status" value="1"/>
</dbReference>
<evidence type="ECO:0000256" key="1">
    <source>
        <dbReference type="ARBA" id="ARBA00004196"/>
    </source>
</evidence>
<reference evidence="5 6" key="1">
    <citation type="submission" date="2019-01" db="EMBL/GenBank/DDBJ databases">
        <title>Ktedonosporobacter rubrisoli SCAWS-G2.</title>
        <authorList>
            <person name="Huang Y."/>
            <person name="Yan B."/>
        </authorList>
    </citation>
    <scope>NUCLEOTIDE SEQUENCE [LARGE SCALE GENOMIC DNA]</scope>
    <source>
        <strain evidence="5 6">SCAWS-G2</strain>
    </source>
</reference>
<dbReference type="GO" id="GO:0030313">
    <property type="term" value="C:cell envelope"/>
    <property type="evidence" value="ECO:0007669"/>
    <property type="project" value="UniProtKB-SubCell"/>
</dbReference>
<accession>A0A4P6K6X9</accession>
<sequence>MDCPQQSNAQAMSPENGPVTLNVTGWISTPAEDALVQQNLARFERLHPNIRLKWLPISGNGYDYSAKVLSNMASDNAPDVFYLESRTASYFIAHDKLLNLSPYMARDHIKASDYYSSLMAAFSCRTGQVFGIPKDWNALGLFYNKRLFREAGVAFPTSTWTWADMRAAARKLTHVRSSTPVYGISLPADSSRWLAFLFADGGSVLNADGTQAVFNDRAGVDALDFYAGFQRQDKSSILPSALVPAWDGDVLQAFGEERTAMALEGGWLIPYLTQNFSHVDYGIAPIPLAPAGKRGNLIFMNAWAAYAGTRHPEAAWELIKYMTGQEVQGSQLHAGFALPSLRSLANDAYFEQHPALKVLFDAASYGYVDVYGPDDLFIHQKLDLAIASVLSGKADAQIALDVAARQINVQLQASSP</sequence>
<dbReference type="KEGG" id="kbs:EPA93_37925"/>